<dbReference type="InParanoid" id="A0A0C2W2A4"/>
<protein>
    <submittedName>
        <fullName evidence="2">Uncharacterized protein</fullName>
    </submittedName>
</protein>
<reference evidence="2 3" key="1">
    <citation type="submission" date="2014-04" db="EMBL/GenBank/DDBJ databases">
        <title>Evolutionary Origins and Diversification of the Mycorrhizal Mutualists.</title>
        <authorList>
            <consortium name="DOE Joint Genome Institute"/>
            <consortium name="Mycorrhizal Genomics Consortium"/>
            <person name="Kohler A."/>
            <person name="Kuo A."/>
            <person name="Nagy L.G."/>
            <person name="Floudas D."/>
            <person name="Copeland A."/>
            <person name="Barry K.W."/>
            <person name="Cichocki N."/>
            <person name="Veneault-Fourrey C."/>
            <person name="LaButti K."/>
            <person name="Lindquist E.A."/>
            <person name="Lipzen A."/>
            <person name="Lundell T."/>
            <person name="Morin E."/>
            <person name="Murat C."/>
            <person name="Riley R."/>
            <person name="Ohm R."/>
            <person name="Sun H."/>
            <person name="Tunlid A."/>
            <person name="Henrissat B."/>
            <person name="Grigoriev I.V."/>
            <person name="Hibbett D.S."/>
            <person name="Martin F."/>
        </authorList>
    </citation>
    <scope>NUCLEOTIDE SEQUENCE [LARGE SCALE GENOMIC DNA]</scope>
    <source>
        <strain evidence="2 3">Koide BX008</strain>
    </source>
</reference>
<proteinExistence type="predicted"/>
<feature type="region of interest" description="Disordered" evidence="1">
    <location>
        <begin position="554"/>
        <end position="574"/>
    </location>
</feature>
<evidence type="ECO:0000313" key="2">
    <source>
        <dbReference type="EMBL" id="KIL55222.1"/>
    </source>
</evidence>
<dbReference type="HOGENOM" id="CLU_425756_0_0_1"/>
<evidence type="ECO:0000256" key="1">
    <source>
        <dbReference type="SAM" id="MobiDB-lite"/>
    </source>
</evidence>
<dbReference type="AlphaFoldDB" id="A0A0C2W2A4"/>
<feature type="region of interest" description="Disordered" evidence="1">
    <location>
        <begin position="23"/>
        <end position="96"/>
    </location>
</feature>
<name>A0A0C2W2A4_AMAMK</name>
<keyword evidence="3" id="KW-1185">Reference proteome</keyword>
<organism evidence="2 3">
    <name type="scientific">Amanita muscaria (strain Koide BX008)</name>
    <dbReference type="NCBI Taxonomy" id="946122"/>
    <lineage>
        <taxon>Eukaryota</taxon>
        <taxon>Fungi</taxon>
        <taxon>Dikarya</taxon>
        <taxon>Basidiomycota</taxon>
        <taxon>Agaricomycotina</taxon>
        <taxon>Agaricomycetes</taxon>
        <taxon>Agaricomycetidae</taxon>
        <taxon>Agaricales</taxon>
        <taxon>Pluteineae</taxon>
        <taxon>Amanitaceae</taxon>
        <taxon>Amanita</taxon>
    </lineage>
</organism>
<feature type="compositionally biased region" description="Basic and acidic residues" evidence="1">
    <location>
        <begin position="27"/>
        <end position="47"/>
    </location>
</feature>
<dbReference type="EMBL" id="KN818547">
    <property type="protein sequence ID" value="KIL55222.1"/>
    <property type="molecule type" value="Genomic_DNA"/>
</dbReference>
<accession>A0A0C2W2A4</accession>
<sequence>MPFEAVFGMKPGLKAVSEWGESVTIHSDSRAEEGRWTGVDKKRRDSEVLSASQNEGERDAVCVSKANSPVLAPSTSSPSPVHAPETPQPPIHDDPRIKDLIQHDADASEEYGDIPGHGHDAPITMIDVFIAPGDERAKSTTLEGERRSISAGRAKSQALALATKTREVKALGARSFAVEKHGHDMPTCRSAVDEESVTVKEESLWRLTWTPRVILPCTKGRLSPVLDVESEAEAPVAVTTLSKVSNIESLGNMPFSDSDLLAVVSAGKNMLGVKTRQKIISDDVTSKILTSYVKRRIKKPPDIDSLNLELSRAILEATNELEVETRQKVIKKDVLSRKLTLCGGRHVWKPPDAIVQNLEQSSKEDAIGTVSTKLRDEEKLELTCPCPQYSLVIKNAANTEGVAVSATQRNTLLVVPNSVPIVESADALVETRPPVHFRRVFAVAAVADRDTTLNQFSWKDMKIKGRRTINEPLLAVKHPPVSTWMNGLDIAIAAVGFLLRCEGEDFVDLKDALIKADACNHMMVTVTVTLGHAYSRRPFYYTVDVWTLPLSRAATSPERRGTQRSSSSTCHNTPHCIRINRRSIKILLDDQPRRKSDPTLTTVAQQAIPILLSQAATHTLIRIYAAAARCSSSTLSHSRLLSH</sequence>
<feature type="compositionally biased region" description="Polar residues" evidence="1">
    <location>
        <begin position="563"/>
        <end position="572"/>
    </location>
</feature>
<gene>
    <name evidence="2" type="ORF">M378DRAFT_18135</name>
</gene>
<evidence type="ECO:0000313" key="3">
    <source>
        <dbReference type="Proteomes" id="UP000054549"/>
    </source>
</evidence>
<dbReference type="Proteomes" id="UP000054549">
    <property type="component" value="Unassembled WGS sequence"/>
</dbReference>